<gene>
    <name evidence="3" type="ORF">QJS10_CPB15g01839</name>
</gene>
<evidence type="ECO:0008006" key="5">
    <source>
        <dbReference type="Google" id="ProtNLM"/>
    </source>
</evidence>
<evidence type="ECO:0000313" key="4">
    <source>
        <dbReference type="Proteomes" id="UP001180020"/>
    </source>
</evidence>
<reference evidence="3" key="2">
    <citation type="submission" date="2023-06" db="EMBL/GenBank/DDBJ databases">
        <authorList>
            <person name="Ma L."/>
            <person name="Liu K.-W."/>
            <person name="Li Z."/>
            <person name="Hsiao Y.-Y."/>
            <person name="Qi Y."/>
            <person name="Fu T."/>
            <person name="Tang G."/>
            <person name="Zhang D."/>
            <person name="Sun W.-H."/>
            <person name="Liu D.-K."/>
            <person name="Li Y."/>
            <person name="Chen G.-Z."/>
            <person name="Liu X.-D."/>
            <person name="Liao X.-Y."/>
            <person name="Jiang Y.-T."/>
            <person name="Yu X."/>
            <person name="Hao Y."/>
            <person name="Huang J."/>
            <person name="Zhao X.-W."/>
            <person name="Ke S."/>
            <person name="Chen Y.-Y."/>
            <person name="Wu W.-L."/>
            <person name="Hsu J.-L."/>
            <person name="Lin Y.-F."/>
            <person name="Huang M.-D."/>
            <person name="Li C.-Y."/>
            <person name="Huang L."/>
            <person name="Wang Z.-W."/>
            <person name="Zhao X."/>
            <person name="Zhong W.-Y."/>
            <person name="Peng D.-H."/>
            <person name="Ahmad S."/>
            <person name="Lan S."/>
            <person name="Zhang J.-S."/>
            <person name="Tsai W.-C."/>
            <person name="Van De Peer Y."/>
            <person name="Liu Z.-J."/>
        </authorList>
    </citation>
    <scope>NUCLEOTIDE SEQUENCE</scope>
    <source>
        <strain evidence="3">CP</strain>
        <tissue evidence="3">Leaves</tissue>
    </source>
</reference>
<evidence type="ECO:0000313" key="3">
    <source>
        <dbReference type="EMBL" id="KAK1297233.1"/>
    </source>
</evidence>
<proteinExistence type="predicted"/>
<organism evidence="3 4">
    <name type="scientific">Acorus calamus</name>
    <name type="common">Sweet flag</name>
    <dbReference type="NCBI Taxonomy" id="4465"/>
    <lineage>
        <taxon>Eukaryota</taxon>
        <taxon>Viridiplantae</taxon>
        <taxon>Streptophyta</taxon>
        <taxon>Embryophyta</taxon>
        <taxon>Tracheophyta</taxon>
        <taxon>Spermatophyta</taxon>
        <taxon>Magnoliopsida</taxon>
        <taxon>Liliopsida</taxon>
        <taxon>Acoraceae</taxon>
        <taxon>Acorus</taxon>
    </lineage>
</organism>
<comment type="caution">
    <text evidence="3">The sequence shown here is derived from an EMBL/GenBank/DDBJ whole genome shotgun (WGS) entry which is preliminary data.</text>
</comment>
<dbReference type="EMBL" id="JAUJYO010000015">
    <property type="protein sequence ID" value="KAK1297233.1"/>
    <property type="molecule type" value="Genomic_DNA"/>
</dbReference>
<protein>
    <recommendedName>
        <fullName evidence="5">Transmembrane protein</fullName>
    </recommendedName>
</protein>
<reference evidence="3" key="1">
    <citation type="journal article" date="2023" name="Nat. Commun.">
        <title>Diploid and tetraploid genomes of Acorus and the evolution of monocots.</title>
        <authorList>
            <person name="Ma L."/>
            <person name="Liu K.W."/>
            <person name="Li Z."/>
            <person name="Hsiao Y.Y."/>
            <person name="Qi Y."/>
            <person name="Fu T."/>
            <person name="Tang G.D."/>
            <person name="Zhang D."/>
            <person name="Sun W.H."/>
            <person name="Liu D.K."/>
            <person name="Li Y."/>
            <person name="Chen G.Z."/>
            <person name="Liu X.D."/>
            <person name="Liao X.Y."/>
            <person name="Jiang Y.T."/>
            <person name="Yu X."/>
            <person name="Hao Y."/>
            <person name="Huang J."/>
            <person name="Zhao X.W."/>
            <person name="Ke S."/>
            <person name="Chen Y.Y."/>
            <person name="Wu W.L."/>
            <person name="Hsu J.L."/>
            <person name="Lin Y.F."/>
            <person name="Huang M.D."/>
            <person name="Li C.Y."/>
            <person name="Huang L."/>
            <person name="Wang Z.W."/>
            <person name="Zhao X."/>
            <person name="Zhong W.Y."/>
            <person name="Peng D.H."/>
            <person name="Ahmad S."/>
            <person name="Lan S."/>
            <person name="Zhang J.S."/>
            <person name="Tsai W.C."/>
            <person name="Van de Peer Y."/>
            <person name="Liu Z.J."/>
        </authorList>
    </citation>
    <scope>NUCLEOTIDE SEQUENCE</scope>
    <source>
        <strain evidence="3">CP</strain>
    </source>
</reference>
<dbReference type="Proteomes" id="UP001180020">
    <property type="component" value="Unassembled WGS sequence"/>
</dbReference>
<name>A0AAV9DAT6_ACOCL</name>
<keyword evidence="4" id="KW-1185">Reference proteome</keyword>
<dbReference type="AlphaFoldDB" id="A0AAV9DAT6"/>
<accession>A0AAV9DAT6</accession>
<keyword evidence="2" id="KW-0732">Signal</keyword>
<feature type="signal peptide" evidence="2">
    <location>
        <begin position="1"/>
        <end position="25"/>
    </location>
</feature>
<sequence>MGTTSIPFTLTIIFVLLMKSSSVYANQTHSSSPSSFTKTYVGGAASEMPLDTDQTVAVHVKMRRLVPPSGPSHKGHSAPNFGRRGLLNFVES</sequence>
<evidence type="ECO:0000256" key="2">
    <source>
        <dbReference type="SAM" id="SignalP"/>
    </source>
</evidence>
<evidence type="ECO:0000256" key="1">
    <source>
        <dbReference type="SAM" id="MobiDB-lite"/>
    </source>
</evidence>
<feature type="region of interest" description="Disordered" evidence="1">
    <location>
        <begin position="65"/>
        <end position="92"/>
    </location>
</feature>
<feature type="chain" id="PRO_5043967524" description="Transmembrane protein" evidence="2">
    <location>
        <begin position="26"/>
        <end position="92"/>
    </location>
</feature>